<protein>
    <submittedName>
        <fullName evidence="3">SDR family oxidoreductase</fullName>
    </submittedName>
</protein>
<evidence type="ECO:0000256" key="1">
    <source>
        <dbReference type="ARBA" id="ARBA00006484"/>
    </source>
</evidence>
<dbReference type="SUPFAM" id="SSF51735">
    <property type="entry name" value="NAD(P)-binding Rossmann-fold domains"/>
    <property type="match status" value="1"/>
</dbReference>
<dbReference type="KEGG" id="scoe:CP976_00055"/>
<reference evidence="3 4" key="1">
    <citation type="submission" date="2017-09" db="EMBL/GenBank/DDBJ databases">
        <authorList>
            <person name="Lee N."/>
            <person name="Cho B.-K."/>
        </authorList>
    </citation>
    <scope>NUCLEOTIDE SEQUENCE [LARGE SCALE GENOMIC DNA]</scope>
    <source>
        <strain evidence="3 4">ATCC 13740</strain>
    </source>
</reference>
<dbReference type="Gene3D" id="3.40.50.720">
    <property type="entry name" value="NAD(P)-binding Rossmann-like Domain"/>
    <property type="match status" value="1"/>
</dbReference>
<evidence type="ECO:0000313" key="4">
    <source>
        <dbReference type="Proteomes" id="UP000326598"/>
    </source>
</evidence>
<comment type="similarity">
    <text evidence="1">Belongs to the short-chain dehydrogenases/reductases (SDR) family.</text>
</comment>
<dbReference type="PRINTS" id="PR00081">
    <property type="entry name" value="GDHRDH"/>
</dbReference>
<dbReference type="InterPro" id="IPR002347">
    <property type="entry name" value="SDR_fam"/>
</dbReference>
<accession>A0A5J6HVF4</accession>
<dbReference type="InterPro" id="IPR036291">
    <property type="entry name" value="NAD(P)-bd_dom_sf"/>
</dbReference>
<dbReference type="PANTHER" id="PTHR42879">
    <property type="entry name" value="3-OXOACYL-(ACYL-CARRIER-PROTEIN) REDUCTASE"/>
    <property type="match status" value="1"/>
</dbReference>
<organism evidence="3 4">
    <name type="scientific">Streptomyces coeruleorubidus</name>
    <dbReference type="NCBI Taxonomy" id="116188"/>
    <lineage>
        <taxon>Bacteria</taxon>
        <taxon>Bacillati</taxon>
        <taxon>Actinomycetota</taxon>
        <taxon>Actinomycetes</taxon>
        <taxon>Kitasatosporales</taxon>
        <taxon>Streptomycetaceae</taxon>
        <taxon>Streptomyces</taxon>
    </lineage>
</organism>
<proteinExistence type="inferred from homology"/>
<sequence>MPGRALRHDGRGIQPRAAVRRHVLLCEPGGTRRRESSRRRGALGQHFHPASLPSGSRTENQAEKRTGHRSGNPVTRVALVLGASQGIGRATALHLNAKGYVTVLCARSRTALEEVVEEAGAEKTAHVISGDVTEPSFCEELAGEVDRRFGRIDVLVNNAPGPSPGSLDDIRADDVRAAMQQKLVPYLATVKTAAPVMIRNGFGRIVNIVGNAGKEPAHGLFLSGLVNAAVANASKYLASWYAPHAVTVNCVHPGTVRTRRYDRAMDHLVRTAGIPRADAEDRMRQPIPMDRPGEAHEVAAVIGFLASDEASYLTGQQISVDGGQLTCL</sequence>
<dbReference type="Pfam" id="PF13561">
    <property type="entry name" value="adh_short_C2"/>
    <property type="match status" value="1"/>
</dbReference>
<feature type="region of interest" description="Disordered" evidence="2">
    <location>
        <begin position="29"/>
        <end position="73"/>
    </location>
</feature>
<gene>
    <name evidence="3" type="ORF">CP976_00055</name>
</gene>
<dbReference type="PANTHER" id="PTHR42879:SF6">
    <property type="entry name" value="NADPH-DEPENDENT REDUCTASE BACG"/>
    <property type="match status" value="1"/>
</dbReference>
<evidence type="ECO:0000313" key="3">
    <source>
        <dbReference type="EMBL" id="QEV22754.1"/>
    </source>
</evidence>
<dbReference type="Proteomes" id="UP000326598">
    <property type="component" value="Chromosome"/>
</dbReference>
<name>A0A5J6HVF4_STRC4</name>
<evidence type="ECO:0000256" key="2">
    <source>
        <dbReference type="SAM" id="MobiDB-lite"/>
    </source>
</evidence>
<dbReference type="InterPro" id="IPR050259">
    <property type="entry name" value="SDR"/>
</dbReference>
<dbReference type="EMBL" id="CP023694">
    <property type="protein sequence ID" value="QEV22754.1"/>
    <property type="molecule type" value="Genomic_DNA"/>
</dbReference>
<dbReference type="AlphaFoldDB" id="A0A5J6HVF4"/>